<sequence length="56" mass="6284">MGKGYLKHRGSKSKGDVWCQRCLKGHRCKYGNPIVVPPRSKNIISYGEKPKVITIA</sequence>
<protein>
    <submittedName>
        <fullName evidence="1">Uncharacterized protein</fullName>
    </submittedName>
</protein>
<organism evidence="1">
    <name type="scientific">marine sediment metagenome</name>
    <dbReference type="NCBI Taxonomy" id="412755"/>
    <lineage>
        <taxon>unclassified sequences</taxon>
        <taxon>metagenomes</taxon>
        <taxon>ecological metagenomes</taxon>
    </lineage>
</organism>
<comment type="caution">
    <text evidence="1">The sequence shown here is derived from an EMBL/GenBank/DDBJ whole genome shotgun (WGS) entry which is preliminary data.</text>
</comment>
<evidence type="ECO:0000313" key="1">
    <source>
        <dbReference type="EMBL" id="KKM64386.1"/>
    </source>
</evidence>
<dbReference type="EMBL" id="LAZR01010909">
    <property type="protein sequence ID" value="KKM64386.1"/>
    <property type="molecule type" value="Genomic_DNA"/>
</dbReference>
<proteinExistence type="predicted"/>
<reference evidence="1" key="1">
    <citation type="journal article" date="2015" name="Nature">
        <title>Complex archaea that bridge the gap between prokaryotes and eukaryotes.</title>
        <authorList>
            <person name="Spang A."/>
            <person name="Saw J.H."/>
            <person name="Jorgensen S.L."/>
            <person name="Zaremba-Niedzwiedzka K."/>
            <person name="Martijn J."/>
            <person name="Lind A.E."/>
            <person name="van Eijk R."/>
            <person name="Schleper C."/>
            <person name="Guy L."/>
            <person name="Ettema T.J."/>
        </authorList>
    </citation>
    <scope>NUCLEOTIDE SEQUENCE</scope>
</reference>
<accession>A0A0F9JPR3</accession>
<name>A0A0F9JPR3_9ZZZZ</name>
<gene>
    <name evidence="1" type="ORF">LCGC14_1501890</name>
</gene>
<dbReference type="AlphaFoldDB" id="A0A0F9JPR3"/>